<feature type="transmembrane region" description="Helical" evidence="5">
    <location>
        <begin position="180"/>
        <end position="198"/>
    </location>
</feature>
<feature type="transmembrane region" description="Helical" evidence="5">
    <location>
        <begin position="334"/>
        <end position="356"/>
    </location>
</feature>
<feature type="transmembrane region" description="Helical" evidence="5">
    <location>
        <begin position="17"/>
        <end position="37"/>
    </location>
</feature>
<gene>
    <name evidence="7" type="ordered locus">RPC_4585</name>
</gene>
<feature type="transmembrane region" description="Helical" evidence="5">
    <location>
        <begin position="368"/>
        <end position="391"/>
    </location>
</feature>
<protein>
    <submittedName>
        <fullName evidence="7">Major facilitator superfamily MFS_1</fullName>
    </submittedName>
</protein>
<dbReference type="GO" id="GO:0022857">
    <property type="term" value="F:transmembrane transporter activity"/>
    <property type="evidence" value="ECO:0007669"/>
    <property type="project" value="InterPro"/>
</dbReference>
<dbReference type="InterPro" id="IPR050382">
    <property type="entry name" value="MFS_Na/Anion_cotransporter"/>
</dbReference>
<evidence type="ECO:0000256" key="4">
    <source>
        <dbReference type="ARBA" id="ARBA00023136"/>
    </source>
</evidence>
<evidence type="ECO:0000256" key="3">
    <source>
        <dbReference type="ARBA" id="ARBA00022989"/>
    </source>
</evidence>
<reference evidence="7" key="1">
    <citation type="submission" date="2006-03" db="EMBL/GenBank/DDBJ databases">
        <title>Complete sequence of Rhodopseudomonas palustris BisB18.</title>
        <authorList>
            <consortium name="US DOE Joint Genome Institute"/>
            <person name="Copeland A."/>
            <person name="Lucas S."/>
            <person name="Lapidus A."/>
            <person name="Barry K."/>
            <person name="Detter J.C."/>
            <person name="Glavina del Rio T."/>
            <person name="Hammon N."/>
            <person name="Israni S."/>
            <person name="Dalin E."/>
            <person name="Tice H."/>
            <person name="Pitluck S."/>
            <person name="Chain P."/>
            <person name="Malfatti S."/>
            <person name="Shin M."/>
            <person name="Vergez L."/>
            <person name="Schmutz J."/>
            <person name="Larimer F."/>
            <person name="Land M."/>
            <person name="Hauser L."/>
            <person name="Pelletier D.A."/>
            <person name="Kyrpides N."/>
            <person name="Anderson I."/>
            <person name="Oda Y."/>
            <person name="Harwood C.S."/>
            <person name="Richardson P."/>
        </authorList>
    </citation>
    <scope>NUCLEOTIDE SEQUENCE [LARGE SCALE GENOMIC DNA]</scope>
    <source>
        <strain evidence="7">BisB18</strain>
    </source>
</reference>
<dbReference type="AlphaFoldDB" id="Q20XM9"/>
<feature type="transmembrane region" description="Helical" evidence="5">
    <location>
        <begin position="397"/>
        <end position="418"/>
    </location>
</feature>
<feature type="domain" description="Major facilitator superfamily (MFS) profile" evidence="6">
    <location>
        <begin position="24"/>
        <end position="423"/>
    </location>
</feature>
<dbReference type="PROSITE" id="PS50850">
    <property type="entry name" value="MFS"/>
    <property type="match status" value="1"/>
</dbReference>
<evidence type="ECO:0000256" key="5">
    <source>
        <dbReference type="SAM" id="Phobius"/>
    </source>
</evidence>
<feature type="transmembrane region" description="Helical" evidence="5">
    <location>
        <begin position="154"/>
        <end position="174"/>
    </location>
</feature>
<evidence type="ECO:0000256" key="2">
    <source>
        <dbReference type="ARBA" id="ARBA00022692"/>
    </source>
</evidence>
<dbReference type="KEGG" id="rpc:RPC_4585"/>
<dbReference type="HOGENOM" id="CLU_001265_5_1_5"/>
<evidence type="ECO:0000313" key="7">
    <source>
        <dbReference type="EMBL" id="ABD90107.1"/>
    </source>
</evidence>
<sequence length="429" mass="47440">MTEQATALRPTHWSKSIFSAPNVVLGLLCILYFSAYVDRVNISTTASMMRKEFDISNVEMGVVFSAFAYPYVLFMVFGGWLADRFGARRVLMVCVTVAAVATFCTSLVSGVVGLFMCRLLLGFGESVMFPSATRGMQAWIPSDRYGFVQGITHSFSRLGNAVTPPIVAALVILWGWRGSFAVMGVLTLAWVGFWVYYYRDDPRDHPKIRPEDLIGLPERAPAKARKIPWLRLGWRMAPVTFTYFCYGWSAWVYLNWLPSFFLEGQGFDLKKSAAFASGVFFAGVVGDTVGGLMSDAIKRRTGNVKLARLSVLWIGMLGSAVCLTAMMYLHDIMWITLALAAGFFFLELVIAPAWAVPMDIAPQYAGTASAMMNIGFALAGILSSVTFGWILDLTGNWYLPFLCSIALMLAGTLTSLLMHPERQFVDQPT</sequence>
<keyword evidence="3 5" id="KW-1133">Transmembrane helix</keyword>
<name>Q20XM9_RHOPB</name>
<comment type="subcellular location">
    <subcellularLocation>
        <location evidence="1">Membrane</location>
        <topology evidence="1">Multi-pass membrane protein</topology>
    </subcellularLocation>
</comment>
<dbReference type="CDD" id="cd17319">
    <property type="entry name" value="MFS_ExuT_GudP_like"/>
    <property type="match status" value="1"/>
</dbReference>
<evidence type="ECO:0000256" key="1">
    <source>
        <dbReference type="ARBA" id="ARBA00004141"/>
    </source>
</evidence>
<dbReference type="GO" id="GO:0016020">
    <property type="term" value="C:membrane"/>
    <property type="evidence" value="ECO:0007669"/>
    <property type="project" value="UniProtKB-SubCell"/>
</dbReference>
<keyword evidence="4 5" id="KW-0472">Membrane</keyword>
<dbReference type="InterPro" id="IPR011701">
    <property type="entry name" value="MFS"/>
</dbReference>
<feature type="transmembrane region" description="Helical" evidence="5">
    <location>
        <begin position="306"/>
        <end position="328"/>
    </location>
</feature>
<dbReference type="Gene3D" id="1.20.1250.20">
    <property type="entry name" value="MFS general substrate transporter like domains"/>
    <property type="match status" value="2"/>
</dbReference>
<dbReference type="EMBL" id="CP000301">
    <property type="protein sequence ID" value="ABD90107.1"/>
    <property type="molecule type" value="Genomic_DNA"/>
</dbReference>
<dbReference type="SUPFAM" id="SSF103473">
    <property type="entry name" value="MFS general substrate transporter"/>
    <property type="match status" value="1"/>
</dbReference>
<dbReference type="STRING" id="316056.RPC_4585"/>
<dbReference type="PANTHER" id="PTHR11662:SF399">
    <property type="entry name" value="FI19708P1-RELATED"/>
    <property type="match status" value="1"/>
</dbReference>
<proteinExistence type="predicted"/>
<feature type="transmembrane region" description="Helical" evidence="5">
    <location>
        <begin position="232"/>
        <end position="254"/>
    </location>
</feature>
<evidence type="ECO:0000259" key="6">
    <source>
        <dbReference type="PROSITE" id="PS50850"/>
    </source>
</evidence>
<dbReference type="Pfam" id="PF07690">
    <property type="entry name" value="MFS_1"/>
    <property type="match status" value="1"/>
</dbReference>
<dbReference type="RefSeq" id="WP_011474985.1">
    <property type="nucleotide sequence ID" value="NC_007925.1"/>
</dbReference>
<organism evidence="7">
    <name type="scientific">Rhodopseudomonas palustris (strain BisB18)</name>
    <dbReference type="NCBI Taxonomy" id="316056"/>
    <lineage>
        <taxon>Bacteria</taxon>
        <taxon>Pseudomonadati</taxon>
        <taxon>Pseudomonadota</taxon>
        <taxon>Alphaproteobacteria</taxon>
        <taxon>Hyphomicrobiales</taxon>
        <taxon>Nitrobacteraceae</taxon>
        <taxon>Rhodopseudomonas</taxon>
    </lineage>
</organism>
<dbReference type="InterPro" id="IPR036259">
    <property type="entry name" value="MFS_trans_sf"/>
</dbReference>
<accession>Q20XM9</accession>
<feature type="transmembrane region" description="Helical" evidence="5">
    <location>
        <begin position="274"/>
        <end position="294"/>
    </location>
</feature>
<dbReference type="PANTHER" id="PTHR11662">
    <property type="entry name" value="SOLUTE CARRIER FAMILY 17"/>
    <property type="match status" value="1"/>
</dbReference>
<feature type="transmembrane region" description="Helical" evidence="5">
    <location>
        <begin position="58"/>
        <end position="78"/>
    </location>
</feature>
<feature type="transmembrane region" description="Helical" evidence="5">
    <location>
        <begin position="90"/>
        <end position="121"/>
    </location>
</feature>
<dbReference type="InterPro" id="IPR020846">
    <property type="entry name" value="MFS_dom"/>
</dbReference>
<keyword evidence="2 5" id="KW-0812">Transmembrane</keyword>
<dbReference type="eggNOG" id="COG2271">
    <property type="taxonomic scope" value="Bacteria"/>
</dbReference>